<reference evidence="1" key="1">
    <citation type="submission" date="2017-02" db="UniProtKB">
        <authorList>
            <consortium name="WormBaseParasite"/>
        </authorList>
    </citation>
    <scope>IDENTIFICATION</scope>
</reference>
<accession>A0A0N4VRV6</accession>
<evidence type="ECO:0000313" key="1">
    <source>
        <dbReference type="WBParaSite" id="HPLM_0000000701-mRNA-1"/>
    </source>
</evidence>
<name>A0A0N4VRV6_HAEPC</name>
<proteinExistence type="predicted"/>
<protein>
    <submittedName>
        <fullName evidence="1">ULP_PROTEASE domain-containing protein</fullName>
    </submittedName>
</protein>
<sequence>LDFSQSPDPYKTLPTALFRSSMLRAIPSRLGQSDDVVLHLPSLHHQVFYLRFRCNVRALKRCGLWLYFYLLPGNDNGNHEWQGVVIDAKTLILDWDKRNIEKVLHLSKVDELHRCPNSRRT</sequence>
<dbReference type="AlphaFoldDB" id="A0A0N4VRV6"/>
<organism evidence="1">
    <name type="scientific">Haemonchus placei</name>
    <name type="common">Barber's pole worm</name>
    <dbReference type="NCBI Taxonomy" id="6290"/>
    <lineage>
        <taxon>Eukaryota</taxon>
        <taxon>Metazoa</taxon>
        <taxon>Ecdysozoa</taxon>
        <taxon>Nematoda</taxon>
        <taxon>Chromadorea</taxon>
        <taxon>Rhabditida</taxon>
        <taxon>Rhabditina</taxon>
        <taxon>Rhabditomorpha</taxon>
        <taxon>Strongyloidea</taxon>
        <taxon>Trichostrongylidae</taxon>
        <taxon>Haemonchus</taxon>
    </lineage>
</organism>
<dbReference type="WBParaSite" id="HPLM_0000000701-mRNA-1">
    <property type="protein sequence ID" value="HPLM_0000000701-mRNA-1"/>
    <property type="gene ID" value="HPLM_0000000701"/>
</dbReference>